<dbReference type="STRING" id="555500.I215_00260"/>
<dbReference type="AlphaFoldDB" id="K2PV82"/>
<dbReference type="eggNOG" id="ENOG5032ZRJ">
    <property type="taxonomic scope" value="Bacteria"/>
</dbReference>
<protein>
    <submittedName>
        <fullName evidence="1">Uncharacterized protein</fullName>
    </submittedName>
</protein>
<proteinExistence type="predicted"/>
<gene>
    <name evidence="1" type="ORF">I215_00260</name>
</gene>
<organism evidence="1 2">
    <name type="scientific">Galbibacter marinus</name>
    <dbReference type="NCBI Taxonomy" id="555500"/>
    <lineage>
        <taxon>Bacteria</taxon>
        <taxon>Pseudomonadati</taxon>
        <taxon>Bacteroidota</taxon>
        <taxon>Flavobacteriia</taxon>
        <taxon>Flavobacteriales</taxon>
        <taxon>Flavobacteriaceae</taxon>
        <taxon>Galbibacter</taxon>
    </lineage>
</organism>
<comment type="caution">
    <text evidence="1">The sequence shown here is derived from an EMBL/GenBank/DDBJ whole genome shotgun (WGS) entry which is preliminary data.</text>
</comment>
<sequence length="110" mass="12858">MLAMLKPVMPVFDYVINQDYIAEYLCINKDKPEMDCNGKCYLMEMLEEENQQKKQNLPAIDLREYPIGFVQVLHIPSVTQLSFKTKNNTIYTRQYSSLFNDSLFHPPIGC</sequence>
<evidence type="ECO:0000313" key="2">
    <source>
        <dbReference type="Proteomes" id="UP000007364"/>
    </source>
</evidence>
<dbReference type="OrthoDB" id="980645at2"/>
<evidence type="ECO:0000313" key="1">
    <source>
        <dbReference type="EMBL" id="EKF56600.1"/>
    </source>
</evidence>
<reference evidence="1 2" key="1">
    <citation type="journal article" date="2012" name="J. Bacteriol.">
        <title>Genome Sequence of Galbibacter marinum Type Strain ck-I2-15.</title>
        <authorList>
            <person name="Lai Q."/>
            <person name="Li C."/>
            <person name="Shao Z."/>
        </authorList>
    </citation>
    <scope>NUCLEOTIDE SEQUENCE [LARGE SCALE GENOMIC DNA]</scope>
    <source>
        <strain evidence="2">ck-I2-15</strain>
    </source>
</reference>
<dbReference type="EMBL" id="AMSG01000001">
    <property type="protein sequence ID" value="EKF56600.1"/>
    <property type="molecule type" value="Genomic_DNA"/>
</dbReference>
<keyword evidence="2" id="KW-1185">Reference proteome</keyword>
<dbReference type="Proteomes" id="UP000007364">
    <property type="component" value="Unassembled WGS sequence"/>
</dbReference>
<accession>K2PV82</accession>
<name>K2PV82_9FLAO</name>